<protein>
    <submittedName>
        <fullName evidence="3">Conserved uncharacterized protein</fullName>
    </submittedName>
</protein>
<feature type="signal peptide" evidence="2">
    <location>
        <begin position="1"/>
        <end position="25"/>
    </location>
</feature>
<dbReference type="eggNOG" id="COG0457">
    <property type="taxonomic scope" value="Bacteria"/>
</dbReference>
<organism evidence="4 6">
    <name type="scientific">Stigmatella aurantiaca (strain DW4/3-1)</name>
    <dbReference type="NCBI Taxonomy" id="378806"/>
    <lineage>
        <taxon>Bacteria</taxon>
        <taxon>Pseudomonadati</taxon>
        <taxon>Myxococcota</taxon>
        <taxon>Myxococcia</taxon>
        <taxon>Myxococcales</taxon>
        <taxon>Cystobacterineae</taxon>
        <taxon>Archangiaceae</taxon>
        <taxon>Stigmatella</taxon>
    </lineage>
</organism>
<dbReference type="EMBL" id="AAMD01000010">
    <property type="protein sequence ID" value="EAU68927.1"/>
    <property type="molecule type" value="Genomic_DNA"/>
</dbReference>
<dbReference type="HOGENOM" id="CLU_052613_0_0_7"/>
<dbReference type="Proteomes" id="UP000001351">
    <property type="component" value="Chromosome"/>
</dbReference>
<dbReference type="Gene3D" id="1.25.40.10">
    <property type="entry name" value="Tetratricopeptide repeat domain"/>
    <property type="match status" value="1"/>
</dbReference>
<dbReference type="SUPFAM" id="SSF48452">
    <property type="entry name" value="TPR-like"/>
    <property type="match status" value="1"/>
</dbReference>
<accession>Q09B31</accession>
<gene>
    <name evidence="3" type="ordered locus">STAUR_1408</name>
    <name evidence="4" type="ORF">STIAU_0347</name>
</gene>
<proteinExistence type="predicted"/>
<evidence type="ECO:0000313" key="3">
    <source>
        <dbReference type="EMBL" id="ADO69212.1"/>
    </source>
</evidence>
<keyword evidence="2" id="KW-0732">Signal</keyword>
<feature type="transmembrane region" description="Helical" evidence="1">
    <location>
        <begin position="220"/>
        <end position="238"/>
    </location>
</feature>
<dbReference type="KEGG" id="sur:STAUR_1408"/>
<feature type="transmembrane region" description="Helical" evidence="1">
    <location>
        <begin position="276"/>
        <end position="297"/>
    </location>
</feature>
<reference evidence="4 6" key="1">
    <citation type="submission" date="2006-04" db="EMBL/GenBank/DDBJ databases">
        <authorList>
            <person name="Nierman W.C."/>
        </authorList>
    </citation>
    <scope>NUCLEOTIDE SEQUENCE [LARGE SCALE GENOMIC DNA]</scope>
    <source>
        <strain evidence="4 6">DW4/3-1</strain>
    </source>
</reference>
<dbReference type="Proteomes" id="UP000032702">
    <property type="component" value="Unassembled WGS sequence"/>
</dbReference>
<keyword evidence="1" id="KW-0812">Transmembrane</keyword>
<dbReference type="AlphaFoldDB" id="Q09B31"/>
<dbReference type="EMBL" id="CP002271">
    <property type="protein sequence ID" value="ADO69212.1"/>
    <property type="molecule type" value="Genomic_DNA"/>
</dbReference>
<dbReference type="RefSeq" id="WP_002611277.1">
    <property type="nucleotide sequence ID" value="NC_014623.1"/>
</dbReference>
<name>Q09B31_STIAD</name>
<evidence type="ECO:0000256" key="1">
    <source>
        <dbReference type="SAM" id="Phobius"/>
    </source>
</evidence>
<evidence type="ECO:0000313" key="5">
    <source>
        <dbReference type="Proteomes" id="UP000001351"/>
    </source>
</evidence>
<keyword evidence="1" id="KW-0472">Membrane</keyword>
<feature type="chain" id="PRO_5010840415" evidence="2">
    <location>
        <begin position="26"/>
        <end position="336"/>
    </location>
</feature>
<evidence type="ECO:0000256" key="2">
    <source>
        <dbReference type="SAM" id="SignalP"/>
    </source>
</evidence>
<dbReference type="STRING" id="378806.STAUR_1408"/>
<reference evidence="3 5" key="2">
    <citation type="journal article" date="2011" name="Mol. Biol. Evol.">
        <title>Comparative genomic analysis of fruiting body formation in Myxococcales.</title>
        <authorList>
            <person name="Huntley S."/>
            <person name="Hamann N."/>
            <person name="Wegener-Feldbrugge S."/>
            <person name="Treuner-Lange A."/>
            <person name="Kube M."/>
            <person name="Reinhardt R."/>
            <person name="Klages S."/>
            <person name="Muller R."/>
            <person name="Ronning C.M."/>
            <person name="Nierman W.C."/>
            <person name="Sogaard-Andersen L."/>
        </authorList>
    </citation>
    <scope>NUCLEOTIDE SEQUENCE [LARGE SCALE GENOMIC DNA]</scope>
    <source>
        <strain evidence="3 5">DW4/3-1</strain>
    </source>
</reference>
<dbReference type="OrthoDB" id="5521179at2"/>
<evidence type="ECO:0000313" key="4">
    <source>
        <dbReference type="EMBL" id="EAU68927.1"/>
    </source>
</evidence>
<evidence type="ECO:0000313" key="6">
    <source>
        <dbReference type="Proteomes" id="UP000032702"/>
    </source>
</evidence>
<keyword evidence="1" id="KW-1133">Transmembrane helix</keyword>
<keyword evidence="5" id="KW-1185">Reference proteome</keyword>
<dbReference type="InterPro" id="IPR011990">
    <property type="entry name" value="TPR-like_helical_dom_sf"/>
</dbReference>
<sequence length="336" mass="36634">MLKSRPSTALALVFLLLAWAAPVSAQQLSTGTERPWAKGVSQEKQKTALELFRAGNALLKESIFVQAAEKYRQALALWDHPAIHYNMALALLNLDQPVEVHEHLESAMRYGAAPLDSEKFENARAYKTLVEKQLSRVIITCDSPGASVSLDGRVLFVAPGRYEGLVRPGQHTLLATQEGHPTTDMSRTLLPGETTPLALKLYTTEELTRYRRHWAAWKPWALMGAGVAVALGGGALHLQSRSSYRDFDTQVASCGGCVPPQTVTDLRIRGDNLQRVALGTYALGGAAVITGAVLVYINRSQPYRINPGSAESESQAVNLAPLFGGRERGIQATFRF</sequence>